<proteinExistence type="predicted"/>
<dbReference type="EMBL" id="LN829119">
    <property type="protein sequence ID" value="CPR22391.1"/>
    <property type="molecule type" value="Genomic_DNA"/>
</dbReference>
<dbReference type="Proteomes" id="UP000033187">
    <property type="component" value="Chromosome 1"/>
</dbReference>
<keyword evidence="1" id="KW-0812">Transmembrane</keyword>
<dbReference type="AlphaFoldDB" id="A0A0D6JKC7"/>
<reference evidence="4" key="1">
    <citation type="submission" date="2015-02" db="EMBL/GenBank/DDBJ databases">
        <authorList>
            <person name="Chooi Y.-H."/>
        </authorList>
    </citation>
    <scope>NUCLEOTIDE SEQUENCE [LARGE SCALE GENOMIC DNA]</scope>
    <source>
        <strain evidence="4">strain Y</strain>
    </source>
</reference>
<evidence type="ECO:0000256" key="2">
    <source>
        <dbReference type="SAM" id="SignalP"/>
    </source>
</evidence>
<keyword evidence="2" id="KW-0732">Signal</keyword>
<feature type="signal peptide" evidence="2">
    <location>
        <begin position="1"/>
        <end position="28"/>
    </location>
</feature>
<gene>
    <name evidence="3" type="ORF">YBN1229_v1_3824</name>
</gene>
<feature type="transmembrane region" description="Helical" evidence="1">
    <location>
        <begin position="570"/>
        <end position="590"/>
    </location>
</feature>
<dbReference type="KEGG" id="fiy:BN1229_v1_3824"/>
<name>A0A0D6JKC7_9HYPH</name>
<keyword evidence="1" id="KW-1133">Transmembrane helix</keyword>
<feature type="chain" id="PRO_5002306356" evidence="2">
    <location>
        <begin position="29"/>
        <end position="602"/>
    </location>
</feature>
<evidence type="ECO:0000313" key="4">
    <source>
        <dbReference type="Proteomes" id="UP000033187"/>
    </source>
</evidence>
<keyword evidence="4" id="KW-1185">Reference proteome</keyword>
<evidence type="ECO:0000256" key="1">
    <source>
        <dbReference type="SAM" id="Phobius"/>
    </source>
</evidence>
<keyword evidence="1" id="KW-0472">Membrane</keyword>
<organism evidence="3 4">
    <name type="scientific">Candidatus Filomicrobium marinum</name>
    <dbReference type="NCBI Taxonomy" id="1608628"/>
    <lineage>
        <taxon>Bacteria</taxon>
        <taxon>Pseudomonadati</taxon>
        <taxon>Pseudomonadota</taxon>
        <taxon>Alphaproteobacteria</taxon>
        <taxon>Hyphomicrobiales</taxon>
        <taxon>Hyphomicrobiaceae</taxon>
        <taxon>Filomicrobium</taxon>
    </lineage>
</organism>
<dbReference type="KEGG" id="fil:BN1229_v1_3834"/>
<evidence type="ECO:0000313" key="3">
    <source>
        <dbReference type="EMBL" id="CPR22391.1"/>
    </source>
</evidence>
<protein>
    <submittedName>
        <fullName evidence="3">Uncharacterized protein</fullName>
    </submittedName>
</protein>
<dbReference type="RefSeq" id="WP_046480773.1">
    <property type="nucleotide sequence ID" value="NZ_LN829118.1"/>
</dbReference>
<sequence length="602" mass="64800">MLRAYRLPVSILLSLTLSLAPVLEPLHAQTSIPLPDIEACKAQDEEAFRSAIKAVTTSALRTNLGTVDYDALVAEQWRKNNVSQLIDDRVDIAVAEVRDESSWGTLLKSLAYKEQAQKLATEVAERVYRSDAMKTAIADLATAVGLEVGGRIEQATRDASQPALQCLQSYLGPRYGATVSAIVRDDAQRDFAGASDAGGADISAGSILRESSAGITGAAILLVRRQLANLARSVGQRMVGSVLSRLVSVVAGGVGLVLIAKDLWDLRYGVLPIIASEMKSDASKDQVRAELAKSLSEQMRSHVDEIGAAAADRVVEVWRDFRSAHLKALELAETNQEFRTFLDNVRQSDLGRLDEVVGLVLASEGETGVLTRLENGTLNEAITSLPEPAMEIARATRSLETALKWSAVAGNNISAVVEYGIYQQASPDSFSTYTLQRVLALKDRIAIARLAGVNRDAREILLELGDSSLLGLSRSLTSDELATLSSYLTGLKREPRERVLRAVAASPAKMQVLASEGVRNAVVASSDQNAAVEMMLRNDTSVDPTKVASDFKLVWDGRVSPSLLVNKHPLSLGALAVALVILLLLLRRLFSVRRPSKIGTDA</sequence>
<accession>A0A0D6JKC7</accession>